<feature type="transmembrane region" description="Helical" evidence="2">
    <location>
        <begin position="70"/>
        <end position="90"/>
    </location>
</feature>
<dbReference type="RefSeq" id="WP_090867473.1">
    <property type="nucleotide sequence ID" value="NZ_FOHE01000003.1"/>
</dbReference>
<name>A0A1I0AAF0_9BACI</name>
<feature type="transmembrane region" description="Helical" evidence="2">
    <location>
        <begin position="46"/>
        <end position="64"/>
    </location>
</feature>
<keyword evidence="2" id="KW-1133">Transmembrane helix</keyword>
<protein>
    <submittedName>
        <fullName evidence="3">Uncharacterized protein</fullName>
    </submittedName>
</protein>
<keyword evidence="1" id="KW-0175">Coiled coil</keyword>
<keyword evidence="4" id="KW-1185">Reference proteome</keyword>
<dbReference type="OrthoDB" id="2846347at2"/>
<keyword evidence="2" id="KW-0812">Transmembrane</keyword>
<gene>
    <name evidence="3" type="ORF">SAMN05216389_103149</name>
</gene>
<dbReference type="AlphaFoldDB" id="A0A1I0AAF0"/>
<evidence type="ECO:0000256" key="1">
    <source>
        <dbReference type="SAM" id="Coils"/>
    </source>
</evidence>
<evidence type="ECO:0000313" key="3">
    <source>
        <dbReference type="EMBL" id="SES91118.1"/>
    </source>
</evidence>
<sequence length="195" mass="22571">MLNLNEKDAVLSEINHYKKVVDKYTALSNQLTRFYKKPMAGFSIQLRVFIIGILFLSMLGGLSAGAGDDIGTIFLLIVGLFLLFFVWPSVAVRNKVSKNQHTINQLKAEMKEIEERIHPEYIPLVYINRSALLKLEEYFVNKRADTLKEALNLFEQEKQLSAQMNQLNEIKQIQEQTYQRTNEAVVLGWANMFRR</sequence>
<proteinExistence type="predicted"/>
<dbReference type="Proteomes" id="UP000198618">
    <property type="component" value="Unassembled WGS sequence"/>
</dbReference>
<keyword evidence="2" id="KW-0472">Membrane</keyword>
<accession>A0A1I0AAF0</accession>
<organism evidence="3 4">
    <name type="scientific">Oceanobacillus limi</name>
    <dbReference type="NCBI Taxonomy" id="930131"/>
    <lineage>
        <taxon>Bacteria</taxon>
        <taxon>Bacillati</taxon>
        <taxon>Bacillota</taxon>
        <taxon>Bacilli</taxon>
        <taxon>Bacillales</taxon>
        <taxon>Bacillaceae</taxon>
        <taxon>Oceanobacillus</taxon>
    </lineage>
</organism>
<evidence type="ECO:0000256" key="2">
    <source>
        <dbReference type="SAM" id="Phobius"/>
    </source>
</evidence>
<reference evidence="3 4" key="1">
    <citation type="submission" date="2016-10" db="EMBL/GenBank/DDBJ databases">
        <authorList>
            <person name="de Groot N.N."/>
        </authorList>
    </citation>
    <scope>NUCLEOTIDE SEQUENCE [LARGE SCALE GENOMIC DNA]</scope>
    <source>
        <strain evidence="3 4">IBRC-M 10780</strain>
    </source>
</reference>
<dbReference type="EMBL" id="FOHE01000003">
    <property type="protein sequence ID" value="SES91118.1"/>
    <property type="molecule type" value="Genomic_DNA"/>
</dbReference>
<feature type="coiled-coil region" evidence="1">
    <location>
        <begin position="157"/>
        <end position="184"/>
    </location>
</feature>
<evidence type="ECO:0000313" key="4">
    <source>
        <dbReference type="Proteomes" id="UP000198618"/>
    </source>
</evidence>